<reference evidence="1 2" key="1">
    <citation type="journal article" date="2022" name="New Phytol.">
        <title>Ecological generalism drives hyperdiversity of secondary metabolite gene clusters in xylarialean endophytes.</title>
        <authorList>
            <person name="Franco M.E.E."/>
            <person name="Wisecaver J.H."/>
            <person name="Arnold A.E."/>
            <person name="Ju Y.M."/>
            <person name="Slot J.C."/>
            <person name="Ahrendt S."/>
            <person name="Moore L.P."/>
            <person name="Eastman K.E."/>
            <person name="Scott K."/>
            <person name="Konkel Z."/>
            <person name="Mondo S.J."/>
            <person name="Kuo A."/>
            <person name="Hayes R.D."/>
            <person name="Haridas S."/>
            <person name="Andreopoulos B."/>
            <person name="Riley R."/>
            <person name="LaButti K."/>
            <person name="Pangilinan J."/>
            <person name="Lipzen A."/>
            <person name="Amirebrahimi M."/>
            <person name="Yan J."/>
            <person name="Adam C."/>
            <person name="Keymanesh K."/>
            <person name="Ng V."/>
            <person name="Louie K."/>
            <person name="Northen T."/>
            <person name="Drula E."/>
            <person name="Henrissat B."/>
            <person name="Hsieh H.M."/>
            <person name="Youens-Clark K."/>
            <person name="Lutzoni F."/>
            <person name="Miadlikowska J."/>
            <person name="Eastwood D.C."/>
            <person name="Hamelin R.C."/>
            <person name="Grigoriev I.V."/>
            <person name="U'Ren J.M."/>
        </authorList>
    </citation>
    <scope>NUCLEOTIDE SEQUENCE [LARGE SCALE GENOMIC DNA]</scope>
    <source>
        <strain evidence="1 2">ER1909</strain>
    </source>
</reference>
<comment type="caution">
    <text evidence="1">The sequence shown here is derived from an EMBL/GenBank/DDBJ whole genome shotgun (WGS) entry which is preliminary data.</text>
</comment>
<evidence type="ECO:0000313" key="2">
    <source>
        <dbReference type="Proteomes" id="UP001497680"/>
    </source>
</evidence>
<accession>A0ACC0D176</accession>
<name>A0ACC0D176_9PEZI</name>
<proteinExistence type="predicted"/>
<evidence type="ECO:0000313" key="1">
    <source>
        <dbReference type="EMBL" id="KAI6086292.1"/>
    </source>
</evidence>
<gene>
    <name evidence="1" type="ORF">F4821DRAFT_260186</name>
</gene>
<dbReference type="Proteomes" id="UP001497680">
    <property type="component" value="Unassembled WGS sequence"/>
</dbReference>
<protein>
    <submittedName>
        <fullName evidence="1">Uncharacterized protein</fullName>
    </submittedName>
</protein>
<dbReference type="EMBL" id="MU394317">
    <property type="protein sequence ID" value="KAI6086292.1"/>
    <property type="molecule type" value="Genomic_DNA"/>
</dbReference>
<keyword evidence="2" id="KW-1185">Reference proteome</keyword>
<organism evidence="1 2">
    <name type="scientific">Hypoxylon rubiginosum</name>
    <dbReference type="NCBI Taxonomy" id="110542"/>
    <lineage>
        <taxon>Eukaryota</taxon>
        <taxon>Fungi</taxon>
        <taxon>Dikarya</taxon>
        <taxon>Ascomycota</taxon>
        <taxon>Pezizomycotina</taxon>
        <taxon>Sordariomycetes</taxon>
        <taxon>Xylariomycetidae</taxon>
        <taxon>Xylariales</taxon>
        <taxon>Hypoxylaceae</taxon>
        <taxon>Hypoxylon</taxon>
    </lineage>
</organism>
<sequence length="122" mass="13237">MPAANANFAPRPFSATSQVHPSYLPALHKSGRIERRLATATVAAVGIGYGLAKYRAYQAEQWQHQQHQQQSAQSFRNAETSPAMVAAAAADPQKEAVENAYGDRTSLAELEAAVVAYEHRQS</sequence>